<dbReference type="Proteomes" id="UP000708298">
    <property type="component" value="Unassembled WGS sequence"/>
</dbReference>
<dbReference type="EMBL" id="JAESVB010000004">
    <property type="protein sequence ID" value="MCB8875862.1"/>
    <property type="molecule type" value="Genomic_DNA"/>
</dbReference>
<accession>A0A963YST2</accession>
<dbReference type="PANTHER" id="PTHR43857:SF1">
    <property type="entry name" value="YJGH FAMILY PROTEIN"/>
    <property type="match status" value="1"/>
</dbReference>
<reference evidence="1" key="2">
    <citation type="submission" date="2021-01" db="EMBL/GenBank/DDBJ databases">
        <authorList>
            <person name="Mieszkin S."/>
            <person name="Pouder E."/>
            <person name="Alain K."/>
        </authorList>
    </citation>
    <scope>NUCLEOTIDE SEQUENCE</scope>
    <source>
        <strain evidence="1">HW T2.11</strain>
    </source>
</reference>
<name>A0A963YST2_9PROT</name>
<dbReference type="Gene3D" id="3.30.1330.40">
    <property type="entry name" value="RutC-like"/>
    <property type="match status" value="1"/>
</dbReference>
<dbReference type="Pfam" id="PF01042">
    <property type="entry name" value="Ribonuc_L-PSP"/>
    <property type="match status" value="1"/>
</dbReference>
<dbReference type="InterPro" id="IPR006175">
    <property type="entry name" value="YjgF/YER057c/UK114"/>
</dbReference>
<dbReference type="AlphaFoldDB" id="A0A963YST2"/>
<dbReference type="InterPro" id="IPR035959">
    <property type="entry name" value="RutC-like_sf"/>
</dbReference>
<protein>
    <submittedName>
        <fullName evidence="1">RidA family protein</fullName>
    </submittedName>
</protein>
<evidence type="ECO:0000313" key="2">
    <source>
        <dbReference type="Proteomes" id="UP000708298"/>
    </source>
</evidence>
<gene>
    <name evidence="1" type="ORF">ASILVAE211_11780</name>
</gene>
<sequence>MTRQTIATGSKYEELMGYSRAVVMGGTVYVSGCSGLPPDVETNGPGDAATQLAYAVVKVGRILEQAGATLADIVRTRLYLTDEADWDALVAAHGIAFAAVRPACTMVQVSRLIDTRMTIELEVTAVLPVA</sequence>
<dbReference type="RefSeq" id="WP_227321509.1">
    <property type="nucleotide sequence ID" value="NZ_JAESVB010000004.1"/>
</dbReference>
<comment type="caution">
    <text evidence="1">The sequence shown here is derived from an EMBL/GenBank/DDBJ whole genome shotgun (WGS) entry which is preliminary data.</text>
</comment>
<proteinExistence type="predicted"/>
<reference evidence="1" key="1">
    <citation type="journal article" date="2021" name="Microorganisms">
        <title>Acidisoma silvae sp. nov. and Acidisomacellulosilytica sp. nov., Two Acidophilic Bacteria Isolated from Decaying Wood, Hydrolyzing Cellulose and Producing Poly-3-hydroxybutyrate.</title>
        <authorList>
            <person name="Mieszkin S."/>
            <person name="Pouder E."/>
            <person name="Uroz S."/>
            <person name="Simon-Colin C."/>
            <person name="Alain K."/>
        </authorList>
    </citation>
    <scope>NUCLEOTIDE SEQUENCE</scope>
    <source>
        <strain evidence="1">HW T2.11</strain>
    </source>
</reference>
<dbReference type="PANTHER" id="PTHR43857">
    <property type="entry name" value="BLR7761 PROTEIN"/>
    <property type="match status" value="1"/>
</dbReference>
<dbReference type="SUPFAM" id="SSF55298">
    <property type="entry name" value="YjgF-like"/>
    <property type="match status" value="1"/>
</dbReference>
<organism evidence="1 2">
    <name type="scientific">Acidisoma silvae</name>
    <dbReference type="NCBI Taxonomy" id="2802396"/>
    <lineage>
        <taxon>Bacteria</taxon>
        <taxon>Pseudomonadati</taxon>
        <taxon>Pseudomonadota</taxon>
        <taxon>Alphaproteobacteria</taxon>
        <taxon>Acetobacterales</taxon>
        <taxon>Acidocellaceae</taxon>
        <taxon>Acidisoma</taxon>
    </lineage>
</organism>
<keyword evidence="2" id="KW-1185">Reference proteome</keyword>
<dbReference type="CDD" id="cd06154">
    <property type="entry name" value="YjgF_YER057c_UK114_like_6"/>
    <property type="match status" value="1"/>
</dbReference>
<evidence type="ECO:0000313" key="1">
    <source>
        <dbReference type="EMBL" id="MCB8875862.1"/>
    </source>
</evidence>